<reference evidence="4" key="1">
    <citation type="journal article" date="2019" name="Int. J. Syst. Evol. Microbiol.">
        <title>The Global Catalogue of Microorganisms (GCM) 10K type strain sequencing project: providing services to taxonomists for standard genome sequencing and annotation.</title>
        <authorList>
            <consortium name="The Broad Institute Genomics Platform"/>
            <consortium name="The Broad Institute Genome Sequencing Center for Infectious Disease"/>
            <person name="Wu L."/>
            <person name="Ma J."/>
        </authorList>
    </citation>
    <scope>NUCLEOTIDE SEQUENCE [LARGE SCALE GENOMIC DNA]</scope>
    <source>
        <strain evidence="4">CCM 7427</strain>
    </source>
</reference>
<protein>
    <submittedName>
        <fullName evidence="3">Cation transporter</fullName>
    </submittedName>
</protein>
<dbReference type="PROSITE" id="PS50846">
    <property type="entry name" value="HMA_2"/>
    <property type="match status" value="1"/>
</dbReference>
<sequence length="95" mass="9792">MHDVLGVGEKLTIGIAGMACDGCVQVLENAVNRLPGIAYVGVSLSGASMTVRSGQGFDLADLFGCVKALGYEVSEVGKEFPGIPTECSCRARARA</sequence>
<dbReference type="CDD" id="cd00371">
    <property type="entry name" value="HMA"/>
    <property type="match status" value="1"/>
</dbReference>
<evidence type="ECO:0000259" key="2">
    <source>
        <dbReference type="PROSITE" id="PS50846"/>
    </source>
</evidence>
<keyword evidence="4" id="KW-1185">Reference proteome</keyword>
<organism evidence="3 4">
    <name type="scientific">Devosia albogilva</name>
    <dbReference type="NCBI Taxonomy" id="429726"/>
    <lineage>
        <taxon>Bacteria</taxon>
        <taxon>Pseudomonadati</taxon>
        <taxon>Pseudomonadota</taxon>
        <taxon>Alphaproteobacteria</taxon>
        <taxon>Hyphomicrobiales</taxon>
        <taxon>Devosiaceae</taxon>
        <taxon>Devosia</taxon>
    </lineage>
</organism>
<dbReference type="InterPro" id="IPR017969">
    <property type="entry name" value="Heavy-metal-associated_CS"/>
</dbReference>
<gene>
    <name evidence="3" type="ORF">ACFSX5_15410</name>
</gene>
<proteinExistence type="predicted"/>
<accession>A0ABW5QNB1</accession>
<dbReference type="PROSITE" id="PS01047">
    <property type="entry name" value="HMA_1"/>
    <property type="match status" value="1"/>
</dbReference>
<name>A0ABW5QNB1_9HYPH</name>
<comment type="caution">
    <text evidence="3">The sequence shown here is derived from an EMBL/GenBank/DDBJ whole genome shotgun (WGS) entry which is preliminary data.</text>
</comment>
<dbReference type="EMBL" id="JBHUNP010000001">
    <property type="protein sequence ID" value="MFD2649177.1"/>
    <property type="molecule type" value="Genomic_DNA"/>
</dbReference>
<keyword evidence="1" id="KW-0479">Metal-binding</keyword>
<dbReference type="Gene3D" id="3.30.70.100">
    <property type="match status" value="1"/>
</dbReference>
<dbReference type="Proteomes" id="UP001597521">
    <property type="component" value="Unassembled WGS sequence"/>
</dbReference>
<dbReference type="SUPFAM" id="SSF55008">
    <property type="entry name" value="HMA, heavy metal-associated domain"/>
    <property type="match status" value="1"/>
</dbReference>
<dbReference type="InterPro" id="IPR036163">
    <property type="entry name" value="HMA_dom_sf"/>
</dbReference>
<evidence type="ECO:0000313" key="3">
    <source>
        <dbReference type="EMBL" id="MFD2649177.1"/>
    </source>
</evidence>
<evidence type="ECO:0000256" key="1">
    <source>
        <dbReference type="ARBA" id="ARBA00022723"/>
    </source>
</evidence>
<dbReference type="Pfam" id="PF00403">
    <property type="entry name" value="HMA"/>
    <property type="match status" value="1"/>
</dbReference>
<feature type="domain" description="HMA" evidence="2">
    <location>
        <begin position="9"/>
        <end position="74"/>
    </location>
</feature>
<dbReference type="InterPro" id="IPR006121">
    <property type="entry name" value="HMA_dom"/>
</dbReference>
<evidence type="ECO:0000313" key="4">
    <source>
        <dbReference type="Proteomes" id="UP001597521"/>
    </source>
</evidence>
<dbReference type="RefSeq" id="WP_386834620.1">
    <property type="nucleotide sequence ID" value="NZ_JBHUNP010000001.1"/>
</dbReference>